<comment type="caution">
    <text evidence="2">The sequence shown here is derived from an EMBL/GenBank/DDBJ whole genome shotgun (WGS) entry which is preliminary data.</text>
</comment>
<dbReference type="SUPFAM" id="SSF51735">
    <property type="entry name" value="NAD(P)-binding Rossmann-fold domains"/>
    <property type="match status" value="1"/>
</dbReference>
<dbReference type="PANTHER" id="PTHR33303">
    <property type="entry name" value="CYTOPLASMIC PROTEIN-RELATED"/>
    <property type="match status" value="1"/>
</dbReference>
<name>A0A848LD88_9BACT</name>
<dbReference type="InterPro" id="IPR003781">
    <property type="entry name" value="CoA-bd"/>
</dbReference>
<evidence type="ECO:0000313" key="2">
    <source>
        <dbReference type="EMBL" id="NMO16384.1"/>
    </source>
</evidence>
<dbReference type="InterPro" id="IPR036291">
    <property type="entry name" value="NAD(P)-bd_dom_sf"/>
</dbReference>
<dbReference type="Proteomes" id="UP000518300">
    <property type="component" value="Unassembled WGS sequence"/>
</dbReference>
<proteinExistence type="predicted"/>
<dbReference type="PANTHER" id="PTHR33303:SF2">
    <property type="entry name" value="COA-BINDING DOMAIN-CONTAINING PROTEIN"/>
    <property type="match status" value="1"/>
</dbReference>
<dbReference type="SMART" id="SM00881">
    <property type="entry name" value="CoA_binding"/>
    <property type="match status" value="1"/>
</dbReference>
<dbReference type="Gene3D" id="3.40.50.720">
    <property type="entry name" value="NAD(P)-binding Rossmann-like Domain"/>
    <property type="match status" value="1"/>
</dbReference>
<organism evidence="2 3">
    <name type="scientific">Pyxidicoccus fallax</name>
    <dbReference type="NCBI Taxonomy" id="394095"/>
    <lineage>
        <taxon>Bacteria</taxon>
        <taxon>Pseudomonadati</taxon>
        <taxon>Myxococcota</taxon>
        <taxon>Myxococcia</taxon>
        <taxon>Myxococcales</taxon>
        <taxon>Cystobacterineae</taxon>
        <taxon>Myxococcaceae</taxon>
        <taxon>Pyxidicoccus</taxon>
    </lineage>
</organism>
<evidence type="ECO:0000259" key="1">
    <source>
        <dbReference type="SMART" id="SM00881"/>
    </source>
</evidence>
<accession>A0A848LD88</accession>
<feature type="domain" description="CoA-binding" evidence="1">
    <location>
        <begin position="18"/>
        <end position="114"/>
    </location>
</feature>
<reference evidence="2 3" key="1">
    <citation type="submission" date="2020-04" db="EMBL/GenBank/DDBJ databases">
        <title>Draft genome of Pyxidicoccus fallax type strain.</title>
        <authorList>
            <person name="Whitworth D.E."/>
        </authorList>
    </citation>
    <scope>NUCLEOTIDE SEQUENCE [LARGE SCALE GENOMIC DNA]</scope>
    <source>
        <strain evidence="2 3">DSM 14698</strain>
    </source>
</reference>
<protein>
    <submittedName>
        <fullName evidence="2">CoA-binding protein</fullName>
    </submittedName>
</protein>
<dbReference type="RefSeq" id="WP_169345671.1">
    <property type="nucleotide sequence ID" value="NZ_JABBJJ010000065.1"/>
</dbReference>
<gene>
    <name evidence="2" type="ORF">HG543_16200</name>
</gene>
<dbReference type="EMBL" id="JABBJJ010000065">
    <property type="protein sequence ID" value="NMO16384.1"/>
    <property type="molecule type" value="Genomic_DNA"/>
</dbReference>
<dbReference type="Pfam" id="PF13380">
    <property type="entry name" value="CoA_binding_2"/>
    <property type="match status" value="1"/>
</dbReference>
<evidence type="ECO:0000313" key="3">
    <source>
        <dbReference type="Proteomes" id="UP000518300"/>
    </source>
</evidence>
<sequence length="157" mass="17396">MDWKDNLVEDDAGVQEVLARGRRIAVLGIRSERDAHKPAYAVPHYLQKHGYDIVPVSVHGEREPILGQPVYSAVADVPGAVDVVDVFRKPEDIDAHVDDLLAKKPRAVWFQLGIRNDAAAERLARAGIRVVQDRCMKLELMKLEQERQESAGSGAPA</sequence>
<dbReference type="AlphaFoldDB" id="A0A848LD88"/>
<keyword evidence="3" id="KW-1185">Reference proteome</keyword>